<dbReference type="GO" id="GO:0003723">
    <property type="term" value="F:RNA binding"/>
    <property type="evidence" value="ECO:0007669"/>
    <property type="project" value="InterPro"/>
</dbReference>
<dbReference type="InterPro" id="IPR012677">
    <property type="entry name" value="Nucleotide-bd_a/b_plait_sf"/>
</dbReference>
<dbReference type="InterPro" id="IPR035979">
    <property type="entry name" value="RBD_domain_sf"/>
</dbReference>
<reference evidence="2 3" key="1">
    <citation type="journal article" date="2013" name="BMC Genomics">
        <title>Reconstruction of the lipid metabolism for the microalga Monoraphidium neglectum from its genome sequence reveals characteristics suitable for biofuel production.</title>
        <authorList>
            <person name="Bogen C."/>
            <person name="Al-Dilaimi A."/>
            <person name="Albersmeier A."/>
            <person name="Wichmann J."/>
            <person name="Grundmann M."/>
            <person name="Rupp O."/>
            <person name="Lauersen K.J."/>
            <person name="Blifernez-Klassen O."/>
            <person name="Kalinowski J."/>
            <person name="Goesmann A."/>
            <person name="Mussgnug J.H."/>
            <person name="Kruse O."/>
        </authorList>
    </citation>
    <scope>NUCLEOTIDE SEQUENCE [LARGE SCALE GENOMIC DNA]</scope>
    <source>
        <strain evidence="2 3">SAG 48.87</strain>
    </source>
</reference>
<evidence type="ECO:0000313" key="2">
    <source>
        <dbReference type="EMBL" id="KIY92645.1"/>
    </source>
</evidence>
<dbReference type="SUPFAM" id="SSF54928">
    <property type="entry name" value="RNA-binding domain, RBD"/>
    <property type="match status" value="1"/>
</dbReference>
<sequence length="71" mass="7921">MDGLSAIMYNSRKMHKPKEKWRSREYGFVDFSSAAEAARAIVWMDGAELPELMKDQAGIIVQYAKPAGAAE</sequence>
<proteinExistence type="predicted"/>
<gene>
    <name evidence="2" type="ORF">MNEG_15318</name>
</gene>
<accession>A0A0D2MBF1</accession>
<dbReference type="STRING" id="145388.A0A0D2MBF1"/>
<dbReference type="RefSeq" id="XP_013891665.1">
    <property type="nucleotide sequence ID" value="XM_014036211.1"/>
</dbReference>
<dbReference type="GeneID" id="25732967"/>
<evidence type="ECO:0000259" key="1">
    <source>
        <dbReference type="Pfam" id="PF00076"/>
    </source>
</evidence>
<feature type="domain" description="RRM" evidence="1">
    <location>
        <begin position="19"/>
        <end position="49"/>
    </location>
</feature>
<keyword evidence="3" id="KW-1185">Reference proteome</keyword>
<dbReference type="InterPro" id="IPR000504">
    <property type="entry name" value="RRM_dom"/>
</dbReference>
<dbReference type="Pfam" id="PF00076">
    <property type="entry name" value="RRM_1"/>
    <property type="match status" value="1"/>
</dbReference>
<dbReference type="KEGG" id="mng:MNEG_15318"/>
<protein>
    <recommendedName>
        <fullName evidence="1">RRM domain-containing protein</fullName>
    </recommendedName>
</protein>
<dbReference type="Proteomes" id="UP000054498">
    <property type="component" value="Unassembled WGS sequence"/>
</dbReference>
<dbReference type="AlphaFoldDB" id="A0A0D2MBF1"/>
<name>A0A0D2MBF1_9CHLO</name>
<evidence type="ECO:0000313" key="3">
    <source>
        <dbReference type="Proteomes" id="UP000054498"/>
    </source>
</evidence>
<dbReference type="EMBL" id="KK105438">
    <property type="protein sequence ID" value="KIY92645.1"/>
    <property type="molecule type" value="Genomic_DNA"/>
</dbReference>
<organism evidence="2 3">
    <name type="scientific">Monoraphidium neglectum</name>
    <dbReference type="NCBI Taxonomy" id="145388"/>
    <lineage>
        <taxon>Eukaryota</taxon>
        <taxon>Viridiplantae</taxon>
        <taxon>Chlorophyta</taxon>
        <taxon>core chlorophytes</taxon>
        <taxon>Chlorophyceae</taxon>
        <taxon>CS clade</taxon>
        <taxon>Sphaeropleales</taxon>
        <taxon>Selenastraceae</taxon>
        <taxon>Monoraphidium</taxon>
    </lineage>
</organism>
<dbReference type="OrthoDB" id="550053at2759"/>
<dbReference type="Gene3D" id="3.30.70.330">
    <property type="match status" value="1"/>
</dbReference>